<dbReference type="AlphaFoldDB" id="A0A3M7SYX8"/>
<organism evidence="1 2">
    <name type="scientific">Brachionus plicatilis</name>
    <name type="common">Marine rotifer</name>
    <name type="synonym">Brachionus muelleri</name>
    <dbReference type="NCBI Taxonomy" id="10195"/>
    <lineage>
        <taxon>Eukaryota</taxon>
        <taxon>Metazoa</taxon>
        <taxon>Spiralia</taxon>
        <taxon>Gnathifera</taxon>
        <taxon>Rotifera</taxon>
        <taxon>Eurotatoria</taxon>
        <taxon>Monogononta</taxon>
        <taxon>Pseudotrocha</taxon>
        <taxon>Ploima</taxon>
        <taxon>Brachionidae</taxon>
        <taxon>Brachionus</taxon>
    </lineage>
</organism>
<keyword evidence="2" id="KW-1185">Reference proteome</keyword>
<gene>
    <name evidence="1" type="ORF">BpHYR1_045814</name>
</gene>
<protein>
    <submittedName>
        <fullName evidence="1">Uncharacterized protein</fullName>
    </submittedName>
</protein>
<reference evidence="1 2" key="1">
    <citation type="journal article" date="2018" name="Sci. Rep.">
        <title>Genomic signatures of local adaptation to the degree of environmental predictability in rotifers.</title>
        <authorList>
            <person name="Franch-Gras L."/>
            <person name="Hahn C."/>
            <person name="Garcia-Roger E.M."/>
            <person name="Carmona M.J."/>
            <person name="Serra M."/>
            <person name="Gomez A."/>
        </authorList>
    </citation>
    <scope>NUCLEOTIDE SEQUENCE [LARGE SCALE GENOMIC DNA]</scope>
    <source>
        <strain evidence="1">HYR1</strain>
    </source>
</reference>
<name>A0A3M7SYX8_BRAPC</name>
<evidence type="ECO:0000313" key="2">
    <source>
        <dbReference type="Proteomes" id="UP000276133"/>
    </source>
</evidence>
<sequence>MVGSWKFLDNSKYHLTAVRVLIFITHNKKLILLSDESKSNHNTDCATSSLFILFNGRIGALSGIFVLFNSVNLSSIRLTYLCTLHAWFRIHESIFEDLITNCKDAHRENHIYTNWSVLGRVKTLHRDHYSRSSIFFLFLRKPRRSLPDNLTKFVDKASLRIRI</sequence>
<accession>A0A3M7SYX8</accession>
<dbReference type="Proteomes" id="UP000276133">
    <property type="component" value="Unassembled WGS sequence"/>
</dbReference>
<comment type="caution">
    <text evidence="1">The sequence shown here is derived from an EMBL/GenBank/DDBJ whole genome shotgun (WGS) entry which is preliminary data.</text>
</comment>
<evidence type="ECO:0000313" key="1">
    <source>
        <dbReference type="EMBL" id="RNA40927.1"/>
    </source>
</evidence>
<proteinExistence type="predicted"/>
<dbReference type="EMBL" id="REGN01000569">
    <property type="protein sequence ID" value="RNA40927.1"/>
    <property type="molecule type" value="Genomic_DNA"/>
</dbReference>